<organism evidence="3 4">
    <name type="scientific">Prosthecobacter vanneervenii</name>
    <dbReference type="NCBI Taxonomy" id="48466"/>
    <lineage>
        <taxon>Bacteria</taxon>
        <taxon>Pseudomonadati</taxon>
        <taxon>Verrucomicrobiota</taxon>
        <taxon>Verrucomicrobiia</taxon>
        <taxon>Verrucomicrobiales</taxon>
        <taxon>Verrucomicrobiaceae</taxon>
        <taxon>Prosthecobacter</taxon>
    </lineage>
</organism>
<name>A0A7W7YF52_9BACT</name>
<feature type="coiled-coil region" evidence="1">
    <location>
        <begin position="18"/>
        <end position="45"/>
    </location>
</feature>
<gene>
    <name evidence="3" type="ORF">HNQ65_004673</name>
</gene>
<dbReference type="Proteomes" id="UP000590740">
    <property type="component" value="Unassembled WGS sequence"/>
</dbReference>
<sequence>MKKALLTCLTLSLSLSALHAEDSLNEQLRRAAEKLKNEFAKVKEQSEVKGREWYKKAKERLTTSREEYLKQAGAALTGWKADIDVLKDQGGRDYFKTRVSALEQHHAFAVKEMETLSGIADDAQFRARQKSFDKTLWTLEAAVEQAQEEAGL</sequence>
<protein>
    <submittedName>
        <fullName evidence="3">Uncharacterized protein</fullName>
    </submittedName>
</protein>
<feature type="chain" id="PRO_5030914347" evidence="2">
    <location>
        <begin position="20"/>
        <end position="152"/>
    </location>
</feature>
<dbReference type="AlphaFoldDB" id="A0A7W7YF52"/>
<comment type="caution">
    <text evidence="3">The sequence shown here is derived from an EMBL/GenBank/DDBJ whole genome shotgun (WGS) entry which is preliminary data.</text>
</comment>
<reference evidence="3 4" key="1">
    <citation type="submission" date="2020-08" db="EMBL/GenBank/DDBJ databases">
        <title>Genomic Encyclopedia of Type Strains, Phase IV (KMG-IV): sequencing the most valuable type-strain genomes for metagenomic binning, comparative biology and taxonomic classification.</title>
        <authorList>
            <person name="Goeker M."/>
        </authorList>
    </citation>
    <scope>NUCLEOTIDE SEQUENCE [LARGE SCALE GENOMIC DNA]</scope>
    <source>
        <strain evidence="3 4">DSM 12252</strain>
    </source>
</reference>
<feature type="signal peptide" evidence="2">
    <location>
        <begin position="1"/>
        <end position="19"/>
    </location>
</feature>
<proteinExistence type="predicted"/>
<dbReference type="RefSeq" id="WP_184343481.1">
    <property type="nucleotide sequence ID" value="NZ_JACHIG010000013.1"/>
</dbReference>
<accession>A0A7W7YF52</accession>
<dbReference type="EMBL" id="JACHIG010000013">
    <property type="protein sequence ID" value="MBB5035065.1"/>
    <property type="molecule type" value="Genomic_DNA"/>
</dbReference>
<evidence type="ECO:0000256" key="2">
    <source>
        <dbReference type="SAM" id="SignalP"/>
    </source>
</evidence>
<keyword evidence="4" id="KW-1185">Reference proteome</keyword>
<keyword evidence="2" id="KW-0732">Signal</keyword>
<evidence type="ECO:0000256" key="1">
    <source>
        <dbReference type="SAM" id="Coils"/>
    </source>
</evidence>
<keyword evidence="1" id="KW-0175">Coiled coil</keyword>
<evidence type="ECO:0000313" key="4">
    <source>
        <dbReference type="Proteomes" id="UP000590740"/>
    </source>
</evidence>
<evidence type="ECO:0000313" key="3">
    <source>
        <dbReference type="EMBL" id="MBB5035065.1"/>
    </source>
</evidence>